<protein>
    <submittedName>
        <fullName evidence="1">Uncharacterized protein</fullName>
    </submittedName>
</protein>
<comment type="caution">
    <text evidence="1">The sequence shown here is derived from an EMBL/GenBank/DDBJ whole genome shotgun (WGS) entry which is preliminary data.</text>
</comment>
<evidence type="ECO:0000313" key="1">
    <source>
        <dbReference type="EMBL" id="KAF0490311.1"/>
    </source>
</evidence>
<sequence length="109" mass="12949">MEEPTKRKLTENTFDVNKVDRIYEARYYCKDTLKVKKNKYKGVKVEIELSRFAKMDHTNKLKDPEGCQTRKEEKQRMLARDAKENKKKKNTGVEKLLEGEALHLTCKNR</sequence>
<gene>
    <name evidence="1" type="ORF">F8M41_021956</name>
</gene>
<dbReference type="Proteomes" id="UP000439903">
    <property type="component" value="Unassembled WGS sequence"/>
</dbReference>
<evidence type="ECO:0000313" key="2">
    <source>
        <dbReference type="Proteomes" id="UP000439903"/>
    </source>
</evidence>
<reference evidence="1 2" key="1">
    <citation type="journal article" date="2019" name="Environ. Microbiol.">
        <title>At the nexus of three kingdoms: the genome of the mycorrhizal fungus Gigaspora margarita provides insights into plant, endobacterial and fungal interactions.</title>
        <authorList>
            <person name="Venice F."/>
            <person name="Ghignone S."/>
            <person name="Salvioli di Fossalunga A."/>
            <person name="Amselem J."/>
            <person name="Novero M."/>
            <person name="Xianan X."/>
            <person name="Sedzielewska Toro K."/>
            <person name="Morin E."/>
            <person name="Lipzen A."/>
            <person name="Grigoriev I.V."/>
            <person name="Henrissat B."/>
            <person name="Martin F.M."/>
            <person name="Bonfante P."/>
        </authorList>
    </citation>
    <scope>NUCLEOTIDE SEQUENCE [LARGE SCALE GENOMIC DNA]</scope>
    <source>
        <strain evidence="1 2">BEG34</strain>
    </source>
</reference>
<keyword evidence="2" id="KW-1185">Reference proteome</keyword>
<name>A0A8H4AFX1_GIGMA</name>
<dbReference type="EMBL" id="WTPW01000663">
    <property type="protein sequence ID" value="KAF0490311.1"/>
    <property type="molecule type" value="Genomic_DNA"/>
</dbReference>
<organism evidence="1 2">
    <name type="scientific">Gigaspora margarita</name>
    <dbReference type="NCBI Taxonomy" id="4874"/>
    <lineage>
        <taxon>Eukaryota</taxon>
        <taxon>Fungi</taxon>
        <taxon>Fungi incertae sedis</taxon>
        <taxon>Mucoromycota</taxon>
        <taxon>Glomeromycotina</taxon>
        <taxon>Glomeromycetes</taxon>
        <taxon>Diversisporales</taxon>
        <taxon>Gigasporaceae</taxon>
        <taxon>Gigaspora</taxon>
    </lineage>
</organism>
<dbReference type="AlphaFoldDB" id="A0A8H4AFX1"/>
<accession>A0A8H4AFX1</accession>
<proteinExistence type="predicted"/>